<dbReference type="NCBIfam" id="TIGR01300">
    <property type="entry name" value="CPA3_mnhG_phaG"/>
    <property type="match status" value="1"/>
</dbReference>
<comment type="caution">
    <text evidence="3">The sequence shown here is derived from an EMBL/GenBank/DDBJ whole genome shotgun (WGS) entry which is preliminary data.</text>
</comment>
<keyword evidence="2" id="KW-1133">Transmembrane helix</keyword>
<evidence type="ECO:0000313" key="3">
    <source>
        <dbReference type="EMBL" id="MDZ8160662.1"/>
    </source>
</evidence>
<name>A0ABU5N420_9MICO</name>
<evidence type="ECO:0000256" key="1">
    <source>
        <dbReference type="ARBA" id="ARBA00008404"/>
    </source>
</evidence>
<proteinExistence type="inferred from homology"/>
<dbReference type="PANTHER" id="PTHR34703">
    <property type="entry name" value="ANTIPORTER SUBUNIT MNHG2-RELATED"/>
    <property type="match status" value="1"/>
</dbReference>
<dbReference type="EMBL" id="JAWJYN010000001">
    <property type="protein sequence ID" value="MDZ8160662.1"/>
    <property type="molecule type" value="Genomic_DNA"/>
</dbReference>
<dbReference type="RefSeq" id="WP_194423356.1">
    <property type="nucleotide sequence ID" value="NZ_BAAAPT010000001.1"/>
</dbReference>
<feature type="transmembrane region" description="Helical" evidence="2">
    <location>
        <begin position="60"/>
        <end position="79"/>
    </location>
</feature>
<organism evidence="3 4">
    <name type="scientific">Microbacterium aquimaris</name>
    <dbReference type="NCBI Taxonomy" id="459816"/>
    <lineage>
        <taxon>Bacteria</taxon>
        <taxon>Bacillati</taxon>
        <taxon>Actinomycetota</taxon>
        <taxon>Actinomycetes</taxon>
        <taxon>Micrococcales</taxon>
        <taxon>Microbacteriaceae</taxon>
        <taxon>Microbacterium</taxon>
    </lineage>
</organism>
<keyword evidence="4" id="KW-1185">Reference proteome</keyword>
<dbReference type="Proteomes" id="UP001291912">
    <property type="component" value="Unassembled WGS sequence"/>
</dbReference>
<accession>A0ABU5N420</accession>
<evidence type="ECO:0000313" key="4">
    <source>
        <dbReference type="Proteomes" id="UP001291912"/>
    </source>
</evidence>
<keyword evidence="2" id="KW-0472">Membrane</keyword>
<evidence type="ECO:0000256" key="2">
    <source>
        <dbReference type="SAM" id="Phobius"/>
    </source>
</evidence>
<sequence>MNAMLSLLVPAETITDSAYPADGWVDIVALVLILFGAVLCLTAAIGLLRLKDVPSRLHAATKPQVLGLIVICIAVALSLRSWPVVAFLVPVVLIQMATAPLSAHVIGRQAYRNGTVDEPGLIVDELGESTQTPPGAGG</sequence>
<reference evidence="3 4" key="1">
    <citation type="submission" date="2023-10" db="EMBL/GenBank/DDBJ databases">
        <title>Microbacterium xanthum sp. nov., isolated from seaweed.</title>
        <authorList>
            <person name="Lee S.D."/>
        </authorList>
    </citation>
    <scope>NUCLEOTIDE SEQUENCE [LARGE SCALE GENOMIC DNA]</scope>
    <source>
        <strain evidence="3 4">KCTC 19124</strain>
    </source>
</reference>
<comment type="similarity">
    <text evidence="1">Belongs to the CPA3 antiporters (TC 2.A.63) subunit G family.</text>
</comment>
<gene>
    <name evidence="3" type="primary">mnhG</name>
    <name evidence="3" type="ORF">R2Q92_02360</name>
</gene>
<dbReference type="InterPro" id="IPR005133">
    <property type="entry name" value="PhaG_MnhG_YufB"/>
</dbReference>
<dbReference type="PANTHER" id="PTHR34703:SF1">
    <property type="entry name" value="ANTIPORTER SUBUNIT MNHG2-RELATED"/>
    <property type="match status" value="1"/>
</dbReference>
<dbReference type="Pfam" id="PF03334">
    <property type="entry name" value="PhaG_MnhG_YufB"/>
    <property type="match status" value="1"/>
</dbReference>
<feature type="transmembrane region" description="Helical" evidence="2">
    <location>
        <begin position="85"/>
        <end position="106"/>
    </location>
</feature>
<protein>
    <submittedName>
        <fullName evidence="3">Monovalent cation/H(+) antiporter subunit G</fullName>
    </submittedName>
</protein>
<dbReference type="NCBIfam" id="NF009314">
    <property type="entry name" value="PRK12674.1-2"/>
    <property type="match status" value="1"/>
</dbReference>
<feature type="transmembrane region" description="Helical" evidence="2">
    <location>
        <begin position="27"/>
        <end position="48"/>
    </location>
</feature>
<keyword evidence="2" id="KW-0812">Transmembrane</keyword>